<comment type="caution">
    <text evidence="9">The sequence shown here is derived from an EMBL/GenBank/DDBJ whole genome shotgun (WGS) entry which is preliminary data.</text>
</comment>
<feature type="transmembrane region" description="Helical" evidence="7">
    <location>
        <begin position="32"/>
        <end position="56"/>
    </location>
</feature>
<feature type="transmembrane region" description="Helical" evidence="7">
    <location>
        <begin position="63"/>
        <end position="85"/>
    </location>
</feature>
<dbReference type="CDD" id="cd06173">
    <property type="entry name" value="MFS_MefA_like"/>
    <property type="match status" value="1"/>
</dbReference>
<feature type="domain" description="Major facilitator superfamily (MFS) profile" evidence="8">
    <location>
        <begin position="1"/>
        <end position="384"/>
    </location>
</feature>
<dbReference type="GO" id="GO:0022857">
    <property type="term" value="F:transmembrane transporter activity"/>
    <property type="evidence" value="ECO:0007669"/>
    <property type="project" value="InterPro"/>
</dbReference>
<evidence type="ECO:0000256" key="5">
    <source>
        <dbReference type="ARBA" id="ARBA00022989"/>
    </source>
</evidence>
<feature type="transmembrane region" description="Helical" evidence="7">
    <location>
        <begin position="245"/>
        <end position="263"/>
    </location>
</feature>
<dbReference type="SUPFAM" id="SSF103473">
    <property type="entry name" value="MFS general substrate transporter"/>
    <property type="match status" value="1"/>
</dbReference>
<dbReference type="InterPro" id="IPR020846">
    <property type="entry name" value="MFS_dom"/>
</dbReference>
<dbReference type="AlphaFoldDB" id="A0A2W7IRD6"/>
<evidence type="ECO:0000256" key="3">
    <source>
        <dbReference type="ARBA" id="ARBA00022475"/>
    </source>
</evidence>
<dbReference type="Gene3D" id="1.20.1250.20">
    <property type="entry name" value="MFS general substrate transporter like domains"/>
    <property type="match status" value="1"/>
</dbReference>
<evidence type="ECO:0000313" key="9">
    <source>
        <dbReference type="EMBL" id="PZW49026.1"/>
    </source>
</evidence>
<feature type="transmembrane region" description="Helical" evidence="7">
    <location>
        <begin position="91"/>
        <end position="112"/>
    </location>
</feature>
<proteinExistence type="predicted"/>
<dbReference type="InterPro" id="IPR036259">
    <property type="entry name" value="MFS_trans_sf"/>
</dbReference>
<feature type="transmembrane region" description="Helical" evidence="7">
    <location>
        <begin position="358"/>
        <end position="379"/>
    </location>
</feature>
<evidence type="ECO:0000256" key="2">
    <source>
        <dbReference type="ARBA" id="ARBA00022448"/>
    </source>
</evidence>
<evidence type="ECO:0000256" key="1">
    <source>
        <dbReference type="ARBA" id="ARBA00004651"/>
    </source>
</evidence>
<keyword evidence="6 7" id="KW-0472">Membrane</keyword>
<organism evidence="9 10">
    <name type="scientific">Humitalea rosea</name>
    <dbReference type="NCBI Taxonomy" id="990373"/>
    <lineage>
        <taxon>Bacteria</taxon>
        <taxon>Pseudomonadati</taxon>
        <taxon>Pseudomonadota</taxon>
        <taxon>Alphaproteobacteria</taxon>
        <taxon>Acetobacterales</taxon>
        <taxon>Roseomonadaceae</taxon>
        <taxon>Humitalea</taxon>
    </lineage>
</organism>
<evidence type="ECO:0000259" key="8">
    <source>
        <dbReference type="PROSITE" id="PS50850"/>
    </source>
</evidence>
<evidence type="ECO:0000313" key="10">
    <source>
        <dbReference type="Proteomes" id="UP000249688"/>
    </source>
</evidence>
<dbReference type="InterPro" id="IPR010290">
    <property type="entry name" value="TM_effector"/>
</dbReference>
<dbReference type="Pfam" id="PF05977">
    <property type="entry name" value="MFS_3"/>
    <property type="match status" value="1"/>
</dbReference>
<feature type="transmembrane region" description="Helical" evidence="7">
    <location>
        <begin position="213"/>
        <end position="233"/>
    </location>
</feature>
<gene>
    <name evidence="9" type="ORF">C8P66_10351</name>
</gene>
<keyword evidence="2" id="KW-0813">Transport</keyword>
<feature type="transmembrane region" description="Helical" evidence="7">
    <location>
        <begin position="124"/>
        <end position="150"/>
    </location>
</feature>
<keyword evidence="4 7" id="KW-0812">Transmembrane</keyword>
<feature type="transmembrane region" description="Helical" evidence="7">
    <location>
        <begin position="333"/>
        <end position="352"/>
    </location>
</feature>
<keyword evidence="5 7" id="KW-1133">Transmembrane helix</keyword>
<feature type="transmembrane region" description="Helical" evidence="7">
    <location>
        <begin position="303"/>
        <end position="321"/>
    </location>
</feature>
<dbReference type="Proteomes" id="UP000249688">
    <property type="component" value="Unassembled WGS sequence"/>
</dbReference>
<name>A0A2W7IRD6_9PROT</name>
<dbReference type="PROSITE" id="PS50850">
    <property type="entry name" value="MFS"/>
    <property type="match status" value="1"/>
</dbReference>
<accession>A0A2W7IRD6</accession>
<dbReference type="PANTHER" id="PTHR23513">
    <property type="entry name" value="INTEGRAL MEMBRANE EFFLUX PROTEIN-RELATED"/>
    <property type="match status" value="1"/>
</dbReference>
<dbReference type="PANTHER" id="PTHR23513:SF11">
    <property type="entry name" value="STAPHYLOFERRIN A TRANSPORTER"/>
    <property type="match status" value="1"/>
</dbReference>
<keyword evidence="10" id="KW-1185">Reference proteome</keyword>
<dbReference type="GO" id="GO:0005886">
    <property type="term" value="C:plasma membrane"/>
    <property type="evidence" value="ECO:0007669"/>
    <property type="project" value="UniProtKB-SubCell"/>
</dbReference>
<dbReference type="EMBL" id="QKYU01000003">
    <property type="protein sequence ID" value="PZW49026.1"/>
    <property type="molecule type" value="Genomic_DNA"/>
</dbReference>
<evidence type="ECO:0000256" key="4">
    <source>
        <dbReference type="ARBA" id="ARBA00022692"/>
    </source>
</evidence>
<feature type="transmembrane region" description="Helical" evidence="7">
    <location>
        <begin position="275"/>
        <end position="297"/>
    </location>
</feature>
<reference evidence="9 10" key="1">
    <citation type="submission" date="2018-06" db="EMBL/GenBank/DDBJ databases">
        <title>Genomic Encyclopedia of Archaeal and Bacterial Type Strains, Phase II (KMG-II): from individual species to whole genera.</title>
        <authorList>
            <person name="Goeker M."/>
        </authorList>
    </citation>
    <scope>NUCLEOTIDE SEQUENCE [LARGE SCALE GENOMIC DNA]</scope>
    <source>
        <strain evidence="9 10">DSM 24525</strain>
    </source>
</reference>
<protein>
    <submittedName>
        <fullName evidence="9">Putative MFS family arabinose efflux permease</fullName>
    </submittedName>
</protein>
<evidence type="ECO:0000256" key="7">
    <source>
        <dbReference type="SAM" id="Phobius"/>
    </source>
</evidence>
<keyword evidence="3" id="KW-1003">Cell membrane</keyword>
<sequence length="521" mass="55299">MLWWANLAANAGMWVQNTGAGWSMTTLDPSPIMVSLVQASSMLPVFLLALPAGALADILDRRLFLIAAQLWMVAVSLLLCALAWGGMLGPWSLLALTFAVGAGTAMTFPGWAATTPELVPRSDLVQAIALNGIGFNLARSLGPAVGGFVIGWFDTAASFALNAICASLLLIALLFWRREASEANRTLPKEHFLSAMRAGVRFVAASPLLRATILRALAFFFFGAAVWGLLPLLVREQLGLGPESYGLMLTAMGSGAVGGGFALPWLRARADRSKIVLMGTMLSGASLALLGVSFHWFVAGIGMVGYGISWITVASTLQASAQFAAPGWVRARAIAIYQLSFFGALAAGSTLAGIAGHIVGLPVTLVSFGVLGAIASWLVRRAQIEAPLTAEAETIPTPARPDAPSADLIQALGEQSGRVLEVVRYTILPADRAAFLAAMAECRRVRLRGGAVTWRLYEDVALPERWIELWAVESWTDHLRETARLTPEDRAVLARAASLQIAGSTPELARYLNVLPEGGRG</sequence>
<evidence type="ECO:0000256" key="6">
    <source>
        <dbReference type="ARBA" id="ARBA00023136"/>
    </source>
</evidence>
<feature type="transmembrane region" description="Helical" evidence="7">
    <location>
        <begin position="156"/>
        <end position="176"/>
    </location>
</feature>
<comment type="subcellular location">
    <subcellularLocation>
        <location evidence="1">Cell membrane</location>
        <topology evidence="1">Multi-pass membrane protein</topology>
    </subcellularLocation>
</comment>